<name>A0ABQ7L0B6_BRACM</name>
<feature type="domain" description="AMP-dependent synthetase/ligase" evidence="8">
    <location>
        <begin position="102"/>
        <end position="513"/>
    </location>
</feature>
<comment type="similarity">
    <text evidence="3">Belongs to the ATP-dependent AMP-binding enzyme family.</text>
</comment>
<proteinExistence type="inferred from homology"/>
<accession>A0ABQ7L0B6</accession>
<gene>
    <name evidence="9" type="primary">A07p034540.1_BraROA</name>
    <name evidence="9" type="ORF">IGI04_027882</name>
</gene>
<keyword evidence="10" id="KW-1185">Reference proteome</keyword>
<evidence type="ECO:0000313" key="9">
    <source>
        <dbReference type="EMBL" id="KAG5380040.1"/>
    </source>
</evidence>
<evidence type="ECO:0000256" key="4">
    <source>
        <dbReference type="ARBA" id="ARBA00022598"/>
    </source>
</evidence>
<keyword evidence="5" id="KW-0547">Nucleotide-binding</keyword>
<evidence type="ECO:0000313" key="10">
    <source>
        <dbReference type="Proteomes" id="UP000823674"/>
    </source>
</evidence>
<evidence type="ECO:0000256" key="7">
    <source>
        <dbReference type="ARBA" id="ARBA00036813"/>
    </source>
</evidence>
<comment type="pathway">
    <text evidence="2">Lipid metabolism; fatty acid metabolism.</text>
</comment>
<dbReference type="InterPro" id="IPR020845">
    <property type="entry name" value="AMP-binding_CS"/>
</dbReference>
<sequence length="648" mass="70790">MIPYAAGVIVPLALTLLVRNAKKDKKRGVVVDDVGGEPGHTVRNHRFKDPVSSHWEDISTLPELFEISCKSHSERFFLGTRRLIAREVETSEDGKVFEKLHLGDYEWKTFGQTLEAVCSFASGLVQIGHKSEERVAIFADTREEWFIALQGCFRRNVTVVTIYSSLGEEALCHSLNETEVTTVICGNKELKKLMDISQQLETVKRVICMDDEFPSEASSTWTTTSLADVQKLGRESSVDPSFPLSADVAVIMYTSGSTGLPKGVMMTHGNVLATVSAVMTIVPDLGKRDTYMAYLPLAHILELAAESVMATIGSAIGYGSPLTLTDTSNKIKKGTKGDVTALKPTIMTAVPAILDRVRDGVRKKVDAKGGAAKKLFDFAYARRLSAINGSWFGAWGLEKLLWDVLVFGKIRAVLGGQLRYLLSGGAPLSGDTQRFINICVGAPIGQGYGLTETCAGGTFSEFDDTSVGRVGAPLPCSFVKLIDWPEGGYLISDKPMPRGEIVIGGSNITLGYFKNEEKTKEVYKVEAALSISPYVENIMVHADPFYSYCVALVVAAQQTLEGWASKQGIEFTNFEELCAKEQAVKEVYASLVKAAKQSRLEKFEIPAKIKVLAAPWTPESGLVTAALKLKRDVIRKEFSEDLTKLYAS</sequence>
<keyword evidence="6" id="KW-0067">ATP-binding</keyword>
<dbReference type="PANTHER" id="PTHR43272">
    <property type="entry name" value="LONG-CHAIN-FATTY-ACID--COA LIGASE"/>
    <property type="match status" value="1"/>
</dbReference>
<dbReference type="SUPFAM" id="SSF56801">
    <property type="entry name" value="Acetyl-CoA synthetase-like"/>
    <property type="match status" value="1"/>
</dbReference>
<evidence type="ECO:0000256" key="3">
    <source>
        <dbReference type="ARBA" id="ARBA00006432"/>
    </source>
</evidence>
<evidence type="ECO:0000256" key="2">
    <source>
        <dbReference type="ARBA" id="ARBA00004872"/>
    </source>
</evidence>
<keyword evidence="4" id="KW-0436">Ligase</keyword>
<evidence type="ECO:0000256" key="6">
    <source>
        <dbReference type="ARBA" id="ARBA00022840"/>
    </source>
</evidence>
<comment type="catalytic activity">
    <reaction evidence="7">
        <text>a long-chain fatty acid + ATP + CoA = a long-chain fatty acyl-CoA + AMP + diphosphate</text>
        <dbReference type="Rhea" id="RHEA:15421"/>
        <dbReference type="ChEBI" id="CHEBI:30616"/>
        <dbReference type="ChEBI" id="CHEBI:33019"/>
        <dbReference type="ChEBI" id="CHEBI:57287"/>
        <dbReference type="ChEBI" id="CHEBI:57560"/>
        <dbReference type="ChEBI" id="CHEBI:83139"/>
        <dbReference type="ChEBI" id="CHEBI:456215"/>
        <dbReference type="EC" id="6.2.1.3"/>
    </reaction>
</comment>
<dbReference type="Pfam" id="PF00501">
    <property type="entry name" value="AMP-binding"/>
    <property type="match status" value="1"/>
</dbReference>
<dbReference type="Proteomes" id="UP000823674">
    <property type="component" value="Chromosome A07"/>
</dbReference>
<dbReference type="PANTHER" id="PTHR43272:SF83">
    <property type="entry name" value="ACYL-COA SYNTHETASE LONG-CHAIN, ISOFORM J"/>
    <property type="match status" value="1"/>
</dbReference>
<dbReference type="InterPro" id="IPR042099">
    <property type="entry name" value="ANL_N_sf"/>
</dbReference>
<organism evidence="9 10">
    <name type="scientific">Brassica rapa subsp. trilocularis</name>
    <dbReference type="NCBI Taxonomy" id="1813537"/>
    <lineage>
        <taxon>Eukaryota</taxon>
        <taxon>Viridiplantae</taxon>
        <taxon>Streptophyta</taxon>
        <taxon>Embryophyta</taxon>
        <taxon>Tracheophyta</taxon>
        <taxon>Spermatophyta</taxon>
        <taxon>Magnoliopsida</taxon>
        <taxon>eudicotyledons</taxon>
        <taxon>Gunneridae</taxon>
        <taxon>Pentapetalae</taxon>
        <taxon>rosids</taxon>
        <taxon>malvids</taxon>
        <taxon>Brassicales</taxon>
        <taxon>Brassicaceae</taxon>
        <taxon>Brassiceae</taxon>
        <taxon>Brassica</taxon>
    </lineage>
</organism>
<dbReference type="EMBL" id="JADBGQ010000009">
    <property type="protein sequence ID" value="KAG5380040.1"/>
    <property type="molecule type" value="Genomic_DNA"/>
</dbReference>
<protein>
    <recommendedName>
        <fullName evidence="8">AMP-dependent synthetase/ligase domain-containing protein</fullName>
    </recommendedName>
</protein>
<comment type="cofactor">
    <cofactor evidence="1">
        <name>Mg(2+)</name>
        <dbReference type="ChEBI" id="CHEBI:18420"/>
    </cofactor>
</comment>
<dbReference type="InterPro" id="IPR000873">
    <property type="entry name" value="AMP-dep_synth/lig_dom"/>
</dbReference>
<evidence type="ECO:0000256" key="1">
    <source>
        <dbReference type="ARBA" id="ARBA00001946"/>
    </source>
</evidence>
<evidence type="ECO:0000256" key="5">
    <source>
        <dbReference type="ARBA" id="ARBA00022741"/>
    </source>
</evidence>
<comment type="caution">
    <text evidence="9">The sequence shown here is derived from an EMBL/GenBank/DDBJ whole genome shotgun (WGS) entry which is preliminary data.</text>
</comment>
<dbReference type="PROSITE" id="PS00455">
    <property type="entry name" value="AMP_BINDING"/>
    <property type="match status" value="1"/>
</dbReference>
<evidence type="ECO:0000259" key="8">
    <source>
        <dbReference type="Pfam" id="PF00501"/>
    </source>
</evidence>
<dbReference type="Gene3D" id="3.40.50.12780">
    <property type="entry name" value="N-terminal domain of ligase-like"/>
    <property type="match status" value="1"/>
</dbReference>
<reference evidence="9 10" key="1">
    <citation type="submission" date="2021-03" db="EMBL/GenBank/DDBJ databases">
        <authorList>
            <person name="King G.J."/>
            <person name="Bancroft I."/>
            <person name="Baten A."/>
            <person name="Bloomfield J."/>
            <person name="Borpatragohain P."/>
            <person name="He Z."/>
            <person name="Irish N."/>
            <person name="Irwin J."/>
            <person name="Liu K."/>
            <person name="Mauleon R.P."/>
            <person name="Moore J."/>
            <person name="Morris R."/>
            <person name="Ostergaard L."/>
            <person name="Wang B."/>
            <person name="Wells R."/>
        </authorList>
    </citation>
    <scope>NUCLEOTIDE SEQUENCE [LARGE SCALE GENOMIC DNA]</scope>
    <source>
        <strain evidence="9">R-o-18</strain>
        <tissue evidence="9">Leaf</tissue>
    </source>
</reference>